<dbReference type="PANTHER" id="PTHR39244">
    <property type="entry name" value="NATTERIN-4"/>
    <property type="match status" value="1"/>
</dbReference>
<dbReference type="InterPro" id="IPR053237">
    <property type="entry name" value="Natterin_C"/>
</dbReference>
<reference evidence="1" key="1">
    <citation type="submission" date="2023-06" db="EMBL/GenBank/DDBJ databases">
        <authorList>
            <consortium name="Lawrence Berkeley National Laboratory"/>
            <person name="Ahrendt S."/>
            <person name="Sahu N."/>
            <person name="Indic B."/>
            <person name="Wong-Bajracharya J."/>
            <person name="Merenyi Z."/>
            <person name="Ke H.-M."/>
            <person name="Monk M."/>
            <person name="Kocsube S."/>
            <person name="Drula E."/>
            <person name="Lipzen A."/>
            <person name="Balint B."/>
            <person name="Henrissat B."/>
            <person name="Andreopoulos B."/>
            <person name="Martin F.M."/>
            <person name="Harder C.B."/>
            <person name="Rigling D."/>
            <person name="Ford K.L."/>
            <person name="Foster G.D."/>
            <person name="Pangilinan J."/>
            <person name="Papanicolaou A."/>
            <person name="Barry K."/>
            <person name="LaButti K."/>
            <person name="Viragh M."/>
            <person name="Koriabine M."/>
            <person name="Yan M."/>
            <person name="Riley R."/>
            <person name="Champramary S."/>
            <person name="Plett K.L."/>
            <person name="Tsai I.J."/>
            <person name="Slot J."/>
            <person name="Sipos G."/>
            <person name="Plett J."/>
            <person name="Nagy L.G."/>
            <person name="Grigoriev I.V."/>
        </authorList>
    </citation>
    <scope>NUCLEOTIDE SEQUENCE</scope>
    <source>
        <strain evidence="1">HWK02</strain>
    </source>
</reference>
<dbReference type="Gene3D" id="2.170.15.10">
    <property type="entry name" value="Proaerolysin, chain A, domain 3"/>
    <property type="match status" value="1"/>
</dbReference>
<evidence type="ECO:0008006" key="3">
    <source>
        <dbReference type="Google" id="ProtNLM"/>
    </source>
</evidence>
<keyword evidence="2" id="KW-1185">Reference proteome</keyword>
<proteinExistence type="predicted"/>
<sequence length="344" mass="38888">MNSSWNTTACNQLKAATTKEYLTTTPTDQASTMLMYIPPENLYFRLTGVQTQHVLYSRLGRDPEVWHYKGDSQSENQLFSLIHGTGEKEGLYAIKGKQSGRVLFSRLSPDPQVGHVDGDGMYDDNWFDLEVGTGEHWKHFRIVCPASGEVLFSRTNKDPHFGNYTRTVYSDDQWFTMKFEDMVVKSVDYDIAQGKILTMTPHVLANQTLTNNSDDEQEMSFSFSETVTHTSKFEYTTGFEIEVGTEFSAGIPLVTESKISVSVSHKNEFTFGTENTFSKMYTANFPVKAGPKKTVRGVSSVQEGTLEVPYTIHLVSKSTGVWVETKGIWRGVSSWELRHDIRVE</sequence>
<dbReference type="AlphaFoldDB" id="A0AA39PWJ7"/>
<organism evidence="1 2">
    <name type="scientific">Armillaria luteobubalina</name>
    <dbReference type="NCBI Taxonomy" id="153913"/>
    <lineage>
        <taxon>Eukaryota</taxon>
        <taxon>Fungi</taxon>
        <taxon>Dikarya</taxon>
        <taxon>Basidiomycota</taxon>
        <taxon>Agaricomycotina</taxon>
        <taxon>Agaricomycetes</taxon>
        <taxon>Agaricomycetidae</taxon>
        <taxon>Agaricales</taxon>
        <taxon>Marasmiineae</taxon>
        <taxon>Physalacriaceae</taxon>
        <taxon>Armillaria</taxon>
    </lineage>
</organism>
<name>A0AA39PWJ7_9AGAR</name>
<dbReference type="Proteomes" id="UP001175228">
    <property type="component" value="Unassembled WGS sequence"/>
</dbReference>
<dbReference type="PANTHER" id="PTHR39244:SF5">
    <property type="entry name" value="NATTERIN-3-LIKE"/>
    <property type="match status" value="1"/>
</dbReference>
<dbReference type="Pfam" id="PF03318">
    <property type="entry name" value="ETX_MTX2"/>
    <property type="match status" value="1"/>
</dbReference>
<dbReference type="InterPro" id="IPR004991">
    <property type="entry name" value="Aerolysin-like"/>
</dbReference>
<dbReference type="EMBL" id="JAUEPU010000032">
    <property type="protein sequence ID" value="KAK0491887.1"/>
    <property type="molecule type" value="Genomic_DNA"/>
</dbReference>
<dbReference type="SUPFAM" id="SSF56973">
    <property type="entry name" value="Aerolisin/ETX pore-forming domain"/>
    <property type="match status" value="1"/>
</dbReference>
<gene>
    <name evidence="1" type="ORF">EDD18DRAFT_1290688</name>
</gene>
<evidence type="ECO:0000313" key="1">
    <source>
        <dbReference type="EMBL" id="KAK0491887.1"/>
    </source>
</evidence>
<evidence type="ECO:0000313" key="2">
    <source>
        <dbReference type="Proteomes" id="UP001175228"/>
    </source>
</evidence>
<dbReference type="CDD" id="cd23424">
    <property type="entry name" value="beta-trefoil_Ricin_BEL-like"/>
    <property type="match status" value="1"/>
</dbReference>
<dbReference type="CDD" id="cd20215">
    <property type="entry name" value="PFM_LSL-like"/>
    <property type="match status" value="1"/>
</dbReference>
<dbReference type="Gene3D" id="2.80.10.50">
    <property type="match status" value="1"/>
</dbReference>
<accession>A0AA39PWJ7</accession>
<protein>
    <recommendedName>
        <fullName evidence="3">Hemolytic lectin LSLb</fullName>
    </recommendedName>
</protein>
<comment type="caution">
    <text evidence="1">The sequence shown here is derived from an EMBL/GenBank/DDBJ whole genome shotgun (WGS) entry which is preliminary data.</text>
</comment>